<dbReference type="InterPro" id="IPR010617">
    <property type="entry name" value="TMEM175-like"/>
</dbReference>
<dbReference type="RefSeq" id="WP_215603310.1">
    <property type="nucleotide sequence ID" value="NZ_CP076136.1"/>
</dbReference>
<dbReference type="PANTHER" id="PTHR31462">
    <property type="entry name" value="ENDOSOMAL/LYSOSOMAL POTASSIUM CHANNEL TMEM175"/>
    <property type="match status" value="1"/>
</dbReference>
<keyword evidence="9" id="KW-0406">Ion transport</keyword>
<keyword evidence="4" id="KW-0633">Potassium transport</keyword>
<comment type="subcellular location">
    <subcellularLocation>
        <location evidence="1">Membrane</location>
        <topology evidence="1">Multi-pass membrane protein</topology>
    </subcellularLocation>
</comment>
<name>A0A975RVV8_9BRAD</name>
<gene>
    <name evidence="14" type="ORF">KMZ93_21660</name>
</gene>
<dbReference type="GO" id="GO:0005267">
    <property type="term" value="F:potassium channel activity"/>
    <property type="evidence" value="ECO:0007669"/>
    <property type="project" value="UniProtKB-KW"/>
</dbReference>
<dbReference type="GO" id="GO:0016020">
    <property type="term" value="C:membrane"/>
    <property type="evidence" value="ECO:0007669"/>
    <property type="project" value="UniProtKB-SubCell"/>
</dbReference>
<reference evidence="14 15" key="1">
    <citation type="submission" date="2021-06" db="EMBL/GenBank/DDBJ databases">
        <title>Bradyrhizobium sp. S2-11-4 Genome sequencing.</title>
        <authorList>
            <person name="Jin L."/>
        </authorList>
    </citation>
    <scope>NUCLEOTIDE SEQUENCE [LARGE SCALE GENOMIC DNA]</scope>
    <source>
        <strain evidence="14 15">S2-11-4</strain>
    </source>
</reference>
<organism evidence="14 15">
    <name type="scientific">Bradyrhizobium sediminis</name>
    <dbReference type="NCBI Taxonomy" id="2840469"/>
    <lineage>
        <taxon>Bacteria</taxon>
        <taxon>Pseudomonadati</taxon>
        <taxon>Pseudomonadota</taxon>
        <taxon>Alphaproteobacteria</taxon>
        <taxon>Hyphomicrobiales</taxon>
        <taxon>Nitrobacteraceae</taxon>
        <taxon>Bradyrhizobium</taxon>
    </lineage>
</organism>
<dbReference type="AlphaFoldDB" id="A0A975RVV8"/>
<evidence type="ECO:0000256" key="10">
    <source>
        <dbReference type="ARBA" id="ARBA00023136"/>
    </source>
</evidence>
<feature type="transmembrane region" description="Helical" evidence="13">
    <location>
        <begin position="15"/>
        <end position="32"/>
    </location>
</feature>
<comment type="catalytic activity">
    <reaction evidence="12">
        <text>K(+)(in) = K(+)(out)</text>
        <dbReference type="Rhea" id="RHEA:29463"/>
        <dbReference type="ChEBI" id="CHEBI:29103"/>
    </reaction>
</comment>
<dbReference type="GO" id="GO:0015252">
    <property type="term" value="F:proton channel activity"/>
    <property type="evidence" value="ECO:0007669"/>
    <property type="project" value="InterPro"/>
</dbReference>
<dbReference type="EMBL" id="CP076136">
    <property type="protein sequence ID" value="QWG22542.1"/>
    <property type="molecule type" value="Genomic_DNA"/>
</dbReference>
<feature type="transmembrane region" description="Helical" evidence="13">
    <location>
        <begin position="118"/>
        <end position="140"/>
    </location>
</feature>
<dbReference type="Pfam" id="PF06736">
    <property type="entry name" value="TMEM175"/>
    <property type="match status" value="1"/>
</dbReference>
<keyword evidence="11" id="KW-0407">Ion channel</keyword>
<keyword evidence="7" id="KW-0630">Potassium</keyword>
<accession>A0A975RVV8</accession>
<evidence type="ECO:0000256" key="8">
    <source>
        <dbReference type="ARBA" id="ARBA00022989"/>
    </source>
</evidence>
<feature type="transmembrane region" description="Helical" evidence="13">
    <location>
        <begin position="52"/>
        <end position="74"/>
    </location>
</feature>
<evidence type="ECO:0000313" key="15">
    <source>
        <dbReference type="Proteomes" id="UP000676951"/>
    </source>
</evidence>
<evidence type="ECO:0000256" key="9">
    <source>
        <dbReference type="ARBA" id="ARBA00023065"/>
    </source>
</evidence>
<evidence type="ECO:0000256" key="11">
    <source>
        <dbReference type="ARBA" id="ARBA00023303"/>
    </source>
</evidence>
<evidence type="ECO:0000256" key="13">
    <source>
        <dbReference type="SAM" id="Phobius"/>
    </source>
</evidence>
<evidence type="ECO:0000256" key="3">
    <source>
        <dbReference type="ARBA" id="ARBA00022448"/>
    </source>
</evidence>
<evidence type="ECO:0000256" key="4">
    <source>
        <dbReference type="ARBA" id="ARBA00022538"/>
    </source>
</evidence>
<evidence type="ECO:0000256" key="12">
    <source>
        <dbReference type="ARBA" id="ARBA00034430"/>
    </source>
</evidence>
<sequence length="209" mass="22634">MAQAPVRRIYGPERMLAFSDGVIAVAMTLLVLDIRLPPMSGSVSDSQLADALAGILPNLGMYALSFVVVGSIWLAHHQKFSYIERVDRRLMQLNLLFLMSVGLVPFVTSLVSEYSNKVATMAYAASMMTTLLLLAATGWYAARHPDLIAKTAPRDIGRELILVPLLSAAVFAASIGVALLDSTAGRLMWVLTFPVTLFAALKLPRMPDA</sequence>
<keyword evidence="5 13" id="KW-0812">Transmembrane</keyword>
<proteinExistence type="inferred from homology"/>
<dbReference type="PANTHER" id="PTHR31462:SF5">
    <property type="entry name" value="ENDOSOMAL_LYSOSOMAL PROTON CHANNEL TMEM175"/>
    <property type="match status" value="1"/>
</dbReference>
<keyword evidence="10 13" id="KW-0472">Membrane</keyword>
<feature type="transmembrane region" description="Helical" evidence="13">
    <location>
        <begin position="160"/>
        <end position="180"/>
    </location>
</feature>
<keyword evidence="15" id="KW-1185">Reference proteome</keyword>
<evidence type="ECO:0000256" key="5">
    <source>
        <dbReference type="ARBA" id="ARBA00022692"/>
    </source>
</evidence>
<evidence type="ECO:0000256" key="7">
    <source>
        <dbReference type="ARBA" id="ARBA00022958"/>
    </source>
</evidence>
<comment type="similarity">
    <text evidence="2">Belongs to the TMEM175 family.</text>
</comment>
<dbReference type="Proteomes" id="UP000676951">
    <property type="component" value="Chromosome"/>
</dbReference>
<evidence type="ECO:0000256" key="1">
    <source>
        <dbReference type="ARBA" id="ARBA00004141"/>
    </source>
</evidence>
<keyword evidence="3" id="KW-0813">Transport</keyword>
<keyword evidence="6" id="KW-0631">Potassium channel</keyword>
<keyword evidence="8 13" id="KW-1133">Transmembrane helix</keyword>
<protein>
    <submittedName>
        <fullName evidence="14">DUF1211 domain-containing protein</fullName>
    </submittedName>
</protein>
<evidence type="ECO:0000256" key="2">
    <source>
        <dbReference type="ARBA" id="ARBA00006920"/>
    </source>
</evidence>
<feature type="transmembrane region" description="Helical" evidence="13">
    <location>
        <begin position="186"/>
        <end position="203"/>
    </location>
</feature>
<feature type="transmembrane region" description="Helical" evidence="13">
    <location>
        <begin position="95"/>
        <end position="112"/>
    </location>
</feature>
<evidence type="ECO:0000256" key="6">
    <source>
        <dbReference type="ARBA" id="ARBA00022826"/>
    </source>
</evidence>
<evidence type="ECO:0000313" key="14">
    <source>
        <dbReference type="EMBL" id="QWG22542.1"/>
    </source>
</evidence>